<sequence length="265" mass="28449">MSRKGVGLAAFDRSRLTSAQYASHGSTLRTTDAAALETQLAVFRSLVQQFAQTHAKDIRSDPSFRAQFARMCAAIGVDPLASSSGGSAGGGGGGGMGSSVWAQLLGRSVNDFYFELAVRVVEVCGETRGENGGLIEVRKVRERIVRARMEGASDITEDDILRAVGTLKPLGSSYSVIKVGSKPYIRSVPKELNIDQSAVLEAVQVLGYVSVSMLMVNLRWARARAQTAVEDLVGEGMLWVDKQNQELEFWSPGFMLEAPEATSLG</sequence>
<evidence type="ECO:0000256" key="8">
    <source>
        <dbReference type="ARBA" id="ARBA00023136"/>
    </source>
</evidence>
<keyword evidence="4 9" id="KW-0813">Transport</keyword>
<keyword evidence="8" id="KW-0472">Membrane</keyword>
<keyword evidence="11" id="KW-1185">Reference proteome</keyword>
<organism evidence="10 11">
    <name type="scientific">Phialemonium atrogriseum</name>
    <dbReference type="NCBI Taxonomy" id="1093897"/>
    <lineage>
        <taxon>Eukaryota</taxon>
        <taxon>Fungi</taxon>
        <taxon>Dikarya</taxon>
        <taxon>Ascomycota</taxon>
        <taxon>Pezizomycotina</taxon>
        <taxon>Sordariomycetes</taxon>
        <taxon>Sordariomycetidae</taxon>
        <taxon>Cephalothecales</taxon>
        <taxon>Cephalothecaceae</taxon>
        <taxon>Phialemonium</taxon>
    </lineage>
</organism>
<dbReference type="EMBL" id="MU839003">
    <property type="protein sequence ID" value="KAK1769057.1"/>
    <property type="molecule type" value="Genomic_DNA"/>
</dbReference>
<dbReference type="GeneID" id="85306929"/>
<gene>
    <name evidence="10" type="ORF">QBC33DRAFT_339610</name>
</gene>
<dbReference type="Gene3D" id="1.10.10.10">
    <property type="entry name" value="Winged helix-like DNA-binding domain superfamily/Winged helix DNA-binding domain"/>
    <property type="match status" value="2"/>
</dbReference>
<dbReference type="PIRSF" id="PIRSF017215">
    <property type="entry name" value="ESCRT2_Vps22"/>
    <property type="match status" value="1"/>
</dbReference>
<comment type="subunit">
    <text evidence="9">Component of the endosomal sorting complex required for transport II (ESCRT-II).</text>
</comment>
<dbReference type="InterPro" id="IPR040608">
    <property type="entry name" value="Snf8/Vps36"/>
</dbReference>
<evidence type="ECO:0000256" key="5">
    <source>
        <dbReference type="ARBA" id="ARBA00022490"/>
    </source>
</evidence>
<dbReference type="GO" id="GO:0043328">
    <property type="term" value="P:protein transport to vacuole involved in ubiquitin-dependent protein catabolic process via the multivesicular body sorting pathway"/>
    <property type="evidence" value="ECO:0007669"/>
    <property type="project" value="TreeGrafter"/>
</dbReference>
<dbReference type="FunFam" id="1.10.10.10:FF:000085">
    <property type="entry name" value="Vacuolar-sorting protein SNF8"/>
    <property type="match status" value="1"/>
</dbReference>
<dbReference type="RefSeq" id="XP_060285270.1">
    <property type="nucleotide sequence ID" value="XM_060423742.1"/>
</dbReference>
<comment type="function">
    <text evidence="9">Component of the endosomal sorting complex required for transport II (ESCRT-II), which is required for multivesicular body (MVB) formation and sorting of endosomal cargo proteins into MVBs.</text>
</comment>
<dbReference type="Gene3D" id="6.10.140.180">
    <property type="match status" value="1"/>
</dbReference>
<evidence type="ECO:0000256" key="1">
    <source>
        <dbReference type="ARBA" id="ARBA00004481"/>
    </source>
</evidence>
<keyword evidence="5" id="KW-0963">Cytoplasm</keyword>
<evidence type="ECO:0000256" key="4">
    <source>
        <dbReference type="ARBA" id="ARBA00022448"/>
    </source>
</evidence>
<evidence type="ECO:0000256" key="2">
    <source>
        <dbReference type="ARBA" id="ARBA00004496"/>
    </source>
</evidence>
<evidence type="ECO:0000256" key="7">
    <source>
        <dbReference type="ARBA" id="ARBA00022927"/>
    </source>
</evidence>
<dbReference type="FunFam" id="1.10.10.10:FF:000397">
    <property type="entry name" value="Vacuolar-sorting protein SNF8"/>
    <property type="match status" value="1"/>
</dbReference>
<protein>
    <recommendedName>
        <fullName evidence="9">Vacuolar-sorting protein SNF8</fullName>
    </recommendedName>
</protein>
<dbReference type="PANTHER" id="PTHR12806:SF0">
    <property type="entry name" value="VACUOLAR-SORTING PROTEIN SNF8"/>
    <property type="match status" value="1"/>
</dbReference>
<evidence type="ECO:0000256" key="6">
    <source>
        <dbReference type="ARBA" id="ARBA00022753"/>
    </source>
</evidence>
<dbReference type="AlphaFoldDB" id="A0AAJ0C5E8"/>
<comment type="caution">
    <text evidence="10">The sequence shown here is derived from an EMBL/GenBank/DDBJ whole genome shotgun (WGS) entry which is preliminary data.</text>
</comment>
<evidence type="ECO:0000256" key="9">
    <source>
        <dbReference type="PIRNR" id="PIRNR017215"/>
    </source>
</evidence>
<evidence type="ECO:0000313" key="10">
    <source>
        <dbReference type="EMBL" id="KAK1769057.1"/>
    </source>
</evidence>
<dbReference type="PANTHER" id="PTHR12806">
    <property type="entry name" value="EAP30 SUBUNIT OF ELL COMPLEX"/>
    <property type="match status" value="1"/>
</dbReference>
<keyword evidence="7 9" id="KW-0653">Protein transport</keyword>
<dbReference type="GO" id="GO:0000814">
    <property type="term" value="C:ESCRT II complex"/>
    <property type="evidence" value="ECO:0007669"/>
    <property type="project" value="UniProtKB-UniRule"/>
</dbReference>
<proteinExistence type="inferred from homology"/>
<evidence type="ECO:0000313" key="11">
    <source>
        <dbReference type="Proteomes" id="UP001244011"/>
    </source>
</evidence>
<accession>A0AAJ0C5E8</accession>
<reference evidence="10" key="1">
    <citation type="submission" date="2023-06" db="EMBL/GenBank/DDBJ databases">
        <title>Genome-scale phylogeny and comparative genomics of the fungal order Sordariales.</title>
        <authorList>
            <consortium name="Lawrence Berkeley National Laboratory"/>
            <person name="Hensen N."/>
            <person name="Bonometti L."/>
            <person name="Westerberg I."/>
            <person name="Brannstrom I.O."/>
            <person name="Guillou S."/>
            <person name="Cros-Aarteil S."/>
            <person name="Calhoun S."/>
            <person name="Haridas S."/>
            <person name="Kuo A."/>
            <person name="Mondo S."/>
            <person name="Pangilinan J."/>
            <person name="Riley R."/>
            <person name="Labutti K."/>
            <person name="Andreopoulos B."/>
            <person name="Lipzen A."/>
            <person name="Chen C."/>
            <person name="Yanf M."/>
            <person name="Daum C."/>
            <person name="Ng V."/>
            <person name="Clum A."/>
            <person name="Steindorff A."/>
            <person name="Ohm R."/>
            <person name="Martin F."/>
            <person name="Silar P."/>
            <person name="Natvig D."/>
            <person name="Lalanne C."/>
            <person name="Gautier V."/>
            <person name="Ament-Velasquez S.L."/>
            <person name="Kruys A."/>
            <person name="Hutchinson M.I."/>
            <person name="Powell A.J."/>
            <person name="Barry K."/>
            <person name="Miller A.N."/>
            <person name="Grigoriev I.V."/>
            <person name="Debuchy R."/>
            <person name="Gladieux P."/>
            <person name="Thoren M.H."/>
            <person name="Johannesson H."/>
        </authorList>
    </citation>
    <scope>NUCLEOTIDE SEQUENCE</scope>
    <source>
        <strain evidence="10">8032-3</strain>
    </source>
</reference>
<dbReference type="InterPro" id="IPR016689">
    <property type="entry name" value="ESCRT-2_cplx_Snf8"/>
</dbReference>
<name>A0AAJ0C5E8_9PEZI</name>
<dbReference type="InterPro" id="IPR036388">
    <property type="entry name" value="WH-like_DNA-bd_sf"/>
</dbReference>
<evidence type="ECO:0000256" key="3">
    <source>
        <dbReference type="ARBA" id="ARBA00009834"/>
    </source>
</evidence>
<dbReference type="InterPro" id="IPR036390">
    <property type="entry name" value="WH_DNA-bd_sf"/>
</dbReference>
<comment type="subcellular location">
    <subcellularLocation>
        <location evidence="2">Cytoplasm</location>
    </subcellularLocation>
    <subcellularLocation>
        <location evidence="1">Endosome membrane</location>
        <topology evidence="1">Peripheral membrane protein</topology>
    </subcellularLocation>
</comment>
<comment type="similarity">
    <text evidence="3 9">Belongs to the SNF8 family.</text>
</comment>
<keyword evidence="6" id="KW-0967">Endosome</keyword>
<dbReference type="Pfam" id="PF04157">
    <property type="entry name" value="EAP30"/>
    <property type="match status" value="1"/>
</dbReference>
<dbReference type="Proteomes" id="UP001244011">
    <property type="component" value="Unassembled WGS sequence"/>
</dbReference>
<dbReference type="SUPFAM" id="SSF46785">
    <property type="entry name" value="Winged helix' DNA-binding domain"/>
    <property type="match status" value="2"/>
</dbReference>